<dbReference type="PROSITE" id="PS51257">
    <property type="entry name" value="PROKAR_LIPOPROTEIN"/>
    <property type="match status" value="1"/>
</dbReference>
<feature type="domain" description="LysM" evidence="6">
    <location>
        <begin position="237"/>
        <end position="280"/>
    </location>
</feature>
<dbReference type="PANTHER" id="PTHR33308">
    <property type="entry name" value="PEPTIDOGLYCAN HYDROLASE FLGJ"/>
    <property type="match status" value="1"/>
</dbReference>
<dbReference type="Pfam" id="PF01476">
    <property type="entry name" value="LysM"/>
    <property type="match status" value="1"/>
</dbReference>
<dbReference type="Pfam" id="PF01832">
    <property type="entry name" value="Glucosaminidase"/>
    <property type="match status" value="1"/>
</dbReference>
<evidence type="ECO:0000313" key="7">
    <source>
        <dbReference type="EMBL" id="MDT7832473.1"/>
    </source>
</evidence>
<keyword evidence="2" id="KW-0081">Bacteriolytic enzyme</keyword>
<accession>A0ABU3LFU2</accession>
<dbReference type="CDD" id="cd00118">
    <property type="entry name" value="LysM"/>
    <property type="match status" value="1"/>
</dbReference>
<evidence type="ECO:0000256" key="1">
    <source>
        <dbReference type="ARBA" id="ARBA00022529"/>
    </source>
</evidence>
<dbReference type="RefSeq" id="WP_349241733.1">
    <property type="nucleotide sequence ID" value="NZ_JAVTTO010000003.1"/>
</dbReference>
<keyword evidence="3" id="KW-0378">Hydrolase</keyword>
<reference evidence="7 8" key="1">
    <citation type="submission" date="2023-09" db="EMBL/GenBank/DDBJ databases">
        <title>Novel taxa isolated from Blanes Bay.</title>
        <authorList>
            <person name="Rey-Velasco X."/>
            <person name="Lucena T."/>
        </authorList>
    </citation>
    <scope>NUCLEOTIDE SEQUENCE [LARGE SCALE GENOMIC DNA]</scope>
    <source>
        <strain evidence="7 8">S356</strain>
    </source>
</reference>
<evidence type="ECO:0000313" key="8">
    <source>
        <dbReference type="Proteomes" id="UP001257277"/>
    </source>
</evidence>
<dbReference type="Gene3D" id="3.10.350.10">
    <property type="entry name" value="LysM domain"/>
    <property type="match status" value="1"/>
</dbReference>
<dbReference type="PROSITE" id="PS51782">
    <property type="entry name" value="LYSM"/>
    <property type="match status" value="1"/>
</dbReference>
<name>A0ABU3LFU2_9FLAO</name>
<evidence type="ECO:0000256" key="2">
    <source>
        <dbReference type="ARBA" id="ARBA00022638"/>
    </source>
</evidence>
<dbReference type="Proteomes" id="UP001257277">
    <property type="component" value="Unassembled WGS sequence"/>
</dbReference>
<keyword evidence="5" id="KW-0732">Signal</keyword>
<dbReference type="Gene3D" id="1.10.530.10">
    <property type="match status" value="1"/>
</dbReference>
<keyword evidence="1" id="KW-0929">Antimicrobial</keyword>
<proteinExistence type="predicted"/>
<comment type="caution">
    <text evidence="7">The sequence shown here is derived from an EMBL/GenBank/DDBJ whole genome shotgun (WGS) entry which is preliminary data.</text>
</comment>
<dbReference type="InterPro" id="IPR018392">
    <property type="entry name" value="LysM"/>
</dbReference>
<protein>
    <recommendedName>
        <fullName evidence="4">Peptidoglycan hydrolase</fullName>
    </recommendedName>
</protein>
<keyword evidence="8" id="KW-1185">Reference proteome</keyword>
<dbReference type="EMBL" id="JAVTTO010000003">
    <property type="protein sequence ID" value="MDT7832473.1"/>
    <property type="molecule type" value="Genomic_DNA"/>
</dbReference>
<dbReference type="PANTHER" id="PTHR33308:SF9">
    <property type="entry name" value="PEPTIDOGLYCAN HYDROLASE FLGJ"/>
    <property type="match status" value="1"/>
</dbReference>
<dbReference type="SMART" id="SM00257">
    <property type="entry name" value="LysM"/>
    <property type="match status" value="1"/>
</dbReference>
<evidence type="ECO:0000259" key="6">
    <source>
        <dbReference type="PROSITE" id="PS51782"/>
    </source>
</evidence>
<dbReference type="InterPro" id="IPR051056">
    <property type="entry name" value="Glycosyl_Hydrolase_73"/>
</dbReference>
<sequence>MKLRIIISVLLLAFLASCSSSRRTTQKKRKPGVVVNEPKPKKLPSVKQIQHVRKLEKGNKKLNRHTLKYIREYAPIAVLEMIEYKIPASITLAQGILESGNGRSQLALKSKNHFGIKCHRGWKGERVYHDDDEKGECFRKYRYVQTSYKDHSKFLSGRKRYASLFKLRKTDYKGWARGLKKAGYATDKKYPKKLIKIIQDYKLYEFDKLKKRDMARFVKDEKKKPKKEPKLKKQIPDYYQVKKGDTLYSISKKFNISVALIKEMNGLKSNTLSIGQRLLVK</sequence>
<evidence type="ECO:0000256" key="3">
    <source>
        <dbReference type="ARBA" id="ARBA00022801"/>
    </source>
</evidence>
<organism evidence="7 8">
    <name type="scientific">Asprobacillus argus</name>
    <dbReference type="NCBI Taxonomy" id="3076534"/>
    <lineage>
        <taxon>Bacteria</taxon>
        <taxon>Pseudomonadati</taxon>
        <taxon>Bacteroidota</taxon>
        <taxon>Flavobacteriia</taxon>
        <taxon>Flavobacteriales</taxon>
        <taxon>Flavobacteriaceae</taxon>
        <taxon>Asprobacillus</taxon>
    </lineage>
</organism>
<feature type="chain" id="PRO_5045174993" description="Peptidoglycan hydrolase" evidence="5">
    <location>
        <begin position="23"/>
        <end position="281"/>
    </location>
</feature>
<evidence type="ECO:0000256" key="5">
    <source>
        <dbReference type="SAM" id="SignalP"/>
    </source>
</evidence>
<dbReference type="InterPro" id="IPR036779">
    <property type="entry name" value="LysM_dom_sf"/>
</dbReference>
<gene>
    <name evidence="7" type="ORF">RQM59_08785</name>
</gene>
<dbReference type="SMART" id="SM00047">
    <property type="entry name" value="LYZ2"/>
    <property type="match status" value="1"/>
</dbReference>
<evidence type="ECO:0000256" key="4">
    <source>
        <dbReference type="ARBA" id="ARBA00032108"/>
    </source>
</evidence>
<dbReference type="InterPro" id="IPR002901">
    <property type="entry name" value="MGlyc_endo_b_GlcNAc-like_dom"/>
</dbReference>
<dbReference type="SUPFAM" id="SSF54106">
    <property type="entry name" value="LysM domain"/>
    <property type="match status" value="1"/>
</dbReference>
<feature type="signal peptide" evidence="5">
    <location>
        <begin position="1"/>
        <end position="22"/>
    </location>
</feature>